<evidence type="ECO:0000313" key="2">
    <source>
        <dbReference type="EMBL" id="QHE62646.1"/>
    </source>
</evidence>
<accession>A0A6I6UUZ0</accession>
<keyword evidence="1" id="KW-0812">Transmembrane</keyword>
<feature type="transmembrane region" description="Helical" evidence="1">
    <location>
        <begin position="7"/>
        <end position="29"/>
    </location>
</feature>
<evidence type="ECO:0000313" key="3">
    <source>
        <dbReference type="Proteomes" id="UP000465062"/>
    </source>
</evidence>
<proteinExistence type="predicted"/>
<organism evidence="2 3">
    <name type="scientific">Rossellomorea vietnamensis</name>
    <dbReference type="NCBI Taxonomy" id="218284"/>
    <lineage>
        <taxon>Bacteria</taxon>
        <taxon>Bacillati</taxon>
        <taxon>Bacillota</taxon>
        <taxon>Bacilli</taxon>
        <taxon>Bacillales</taxon>
        <taxon>Bacillaceae</taxon>
        <taxon>Rossellomorea</taxon>
    </lineage>
</organism>
<name>A0A6I6UUZ0_9BACI</name>
<dbReference type="Proteomes" id="UP000465062">
    <property type="component" value="Chromosome"/>
</dbReference>
<dbReference type="EMBL" id="CP047394">
    <property type="protein sequence ID" value="QHE62646.1"/>
    <property type="molecule type" value="Genomic_DNA"/>
</dbReference>
<keyword evidence="1" id="KW-0472">Membrane</keyword>
<dbReference type="RefSeq" id="WP_159362538.1">
    <property type="nucleotide sequence ID" value="NZ_CP047394.1"/>
</dbReference>
<dbReference type="KEGG" id="bvq:FHE72_17655"/>
<keyword evidence="1" id="KW-1133">Transmembrane helix</keyword>
<protein>
    <submittedName>
        <fullName evidence="2">Uncharacterized protein</fullName>
    </submittedName>
</protein>
<dbReference type="AlphaFoldDB" id="A0A6I6UUZ0"/>
<evidence type="ECO:0000256" key="1">
    <source>
        <dbReference type="SAM" id="Phobius"/>
    </source>
</evidence>
<sequence length="53" mass="5778">MEKKKGMIPTIIFGSIILLSILALTFFIFNGESLLEGIGDGFTDDVSITVQDK</sequence>
<reference evidence="2 3" key="1">
    <citation type="submission" date="2019-06" db="EMBL/GenBank/DDBJ databases">
        <title>An operon consisting of a P-type ATPase gene and a transcriptional regular gene given the different cadmium resistance in Bacillus vietamensis 151-6 and Bacillus marisflavi 151-25.</title>
        <authorList>
            <person name="Yu X."/>
        </authorList>
    </citation>
    <scope>NUCLEOTIDE SEQUENCE [LARGE SCALE GENOMIC DNA]</scope>
    <source>
        <strain evidence="2 3">151-6</strain>
    </source>
</reference>
<gene>
    <name evidence="2" type="ORF">FHE72_17655</name>
</gene>